<feature type="compositionally biased region" description="Acidic residues" evidence="1">
    <location>
        <begin position="150"/>
        <end position="160"/>
    </location>
</feature>
<dbReference type="InterPro" id="IPR029058">
    <property type="entry name" value="AB_hydrolase_fold"/>
</dbReference>
<comment type="caution">
    <text evidence="2">The sequence shown here is derived from an EMBL/GenBank/DDBJ whole genome shotgun (WGS) entry which is preliminary data.</text>
</comment>
<dbReference type="RefSeq" id="WP_044315927.1">
    <property type="nucleotide sequence ID" value="NZ_JXXD01000195.1"/>
</dbReference>
<dbReference type="Pfam" id="PF12048">
    <property type="entry name" value="DUF3530"/>
    <property type="match status" value="1"/>
</dbReference>
<dbReference type="PATRIC" id="fig|316.110.peg.1835"/>
<feature type="compositionally biased region" description="Low complexity" evidence="1">
    <location>
        <begin position="26"/>
        <end position="41"/>
    </location>
</feature>
<dbReference type="GO" id="GO:0016787">
    <property type="term" value="F:hydrolase activity"/>
    <property type="evidence" value="ECO:0007669"/>
    <property type="project" value="UniProtKB-KW"/>
</dbReference>
<dbReference type="Proteomes" id="UP000032439">
    <property type="component" value="Unassembled WGS sequence"/>
</dbReference>
<evidence type="ECO:0000313" key="2">
    <source>
        <dbReference type="EMBL" id="KIZ34090.1"/>
    </source>
</evidence>
<evidence type="ECO:0000256" key="1">
    <source>
        <dbReference type="SAM" id="MobiDB-lite"/>
    </source>
</evidence>
<dbReference type="AlphaFoldDB" id="A0A0D7E0T6"/>
<feature type="compositionally biased region" description="Low complexity" evidence="1">
    <location>
        <begin position="161"/>
        <end position="171"/>
    </location>
</feature>
<dbReference type="Gene3D" id="3.40.50.1820">
    <property type="entry name" value="alpha/beta hydrolase"/>
    <property type="match status" value="1"/>
</dbReference>
<feature type="compositionally biased region" description="Pro residues" evidence="1">
    <location>
        <begin position="133"/>
        <end position="142"/>
    </location>
</feature>
<feature type="compositionally biased region" description="Polar residues" evidence="1">
    <location>
        <begin position="180"/>
        <end position="195"/>
    </location>
</feature>
<evidence type="ECO:0000313" key="3">
    <source>
        <dbReference type="Proteomes" id="UP000032439"/>
    </source>
</evidence>
<protein>
    <submittedName>
        <fullName evidence="2">Hydrolase</fullName>
    </submittedName>
</protein>
<dbReference type="EMBL" id="JXXD01000195">
    <property type="protein sequence ID" value="KIZ34090.1"/>
    <property type="molecule type" value="Genomic_DNA"/>
</dbReference>
<dbReference type="SUPFAM" id="SSF53474">
    <property type="entry name" value="alpha/beta-Hydrolases"/>
    <property type="match status" value="1"/>
</dbReference>
<gene>
    <name evidence="2" type="ORF">LO50_18520</name>
</gene>
<proteinExistence type="predicted"/>
<feature type="region of interest" description="Disordered" evidence="1">
    <location>
        <begin position="26"/>
        <end position="53"/>
    </location>
</feature>
<accession>A0A0D7E0T6</accession>
<feature type="region of interest" description="Disordered" evidence="1">
    <location>
        <begin position="119"/>
        <end position="201"/>
    </location>
</feature>
<sequence length="341" mass="36459">MRRLSAFVLLFGVALGGGVPYIAAAQEPEAPQEAPAEEPAATPRPSPQTRSEALAAGLQRQLEAAAQLQLGDEDKFLALWHPANTAKARGVLVIMPSEGETADWPRAIGPLRRGLPEHGWHTLSLTPADPALSPGPRPPAPEAPAAEEKPETEENPEPDATDTQPAAAQTTSAGYLPEQTAATDNDESTPTQAEQDTPPPTHAERMLARLDAAIEHARSLQASTIVLIGHGTGAYWASQYLAQLQPKDVGQLVVIDPRAPLQAEQPLESYLATLPAAIGDFYTGTGAAANQQALQRRNAARRAGHPDYRLVALPGLTGDRNTEQEQLVRRVRGWLERKPPQ</sequence>
<organism evidence="2 3">
    <name type="scientific">Stutzerimonas stutzeri</name>
    <name type="common">Pseudomonas stutzeri</name>
    <dbReference type="NCBI Taxonomy" id="316"/>
    <lineage>
        <taxon>Bacteria</taxon>
        <taxon>Pseudomonadati</taxon>
        <taxon>Pseudomonadota</taxon>
        <taxon>Gammaproteobacteria</taxon>
        <taxon>Pseudomonadales</taxon>
        <taxon>Pseudomonadaceae</taxon>
        <taxon>Stutzerimonas</taxon>
    </lineage>
</organism>
<dbReference type="InterPro" id="IPR022529">
    <property type="entry name" value="DUF3530"/>
</dbReference>
<name>A0A0D7E0T6_STUST</name>
<reference evidence="2 3" key="1">
    <citation type="submission" date="2014-11" db="EMBL/GenBank/DDBJ databases">
        <title>Genomics and ecophysiology of heterotrophic nitrogen fixing bacteria isolated from estuarine surface water.</title>
        <authorList>
            <person name="Bentzon-Tilia M."/>
            <person name="Severin I."/>
            <person name="Hansen L.H."/>
            <person name="Riemann L."/>
        </authorList>
    </citation>
    <scope>NUCLEOTIDE SEQUENCE [LARGE SCALE GENOMIC DNA]</scope>
    <source>
        <strain evidence="2 3">BAL361</strain>
    </source>
</reference>
<keyword evidence="2" id="KW-0378">Hydrolase</keyword>